<accession>A0A7K0DVW5</accession>
<dbReference type="Pfam" id="PF00545">
    <property type="entry name" value="Ribonuclease"/>
    <property type="match status" value="1"/>
</dbReference>
<name>A0A7K0DVW5_9NOCA</name>
<dbReference type="Proteomes" id="UP000431401">
    <property type="component" value="Unassembled WGS sequence"/>
</dbReference>
<evidence type="ECO:0000256" key="1">
    <source>
        <dbReference type="ARBA" id="ARBA00022722"/>
    </source>
</evidence>
<dbReference type="RefSeq" id="WP_153347131.1">
    <property type="nucleotide sequence ID" value="NZ_WEGI01000012.1"/>
</dbReference>
<dbReference type="InterPro" id="IPR000026">
    <property type="entry name" value="N1-like"/>
</dbReference>
<evidence type="ECO:0000313" key="3">
    <source>
        <dbReference type="EMBL" id="MQY29923.1"/>
    </source>
</evidence>
<protein>
    <submittedName>
        <fullName evidence="3">Uncharacterized protein</fullName>
    </submittedName>
</protein>
<gene>
    <name evidence="3" type="ORF">NRB56_55170</name>
</gene>
<dbReference type="GO" id="GO:0004521">
    <property type="term" value="F:RNA endonuclease activity"/>
    <property type="evidence" value="ECO:0007669"/>
    <property type="project" value="InterPro"/>
</dbReference>
<reference evidence="3 4" key="1">
    <citation type="submission" date="2019-10" db="EMBL/GenBank/DDBJ databases">
        <title>Nocardia macrotermitis sp. nov. and Nocardia aurantia sp. nov., isolated from the gut of fungus growing-termite Macrotermes natalensis.</title>
        <authorList>
            <person name="Benndorf R."/>
            <person name="Schwitalla J."/>
            <person name="Martin K."/>
            <person name="De Beer W."/>
            <person name="Kaster A.-K."/>
            <person name="Vollmers J."/>
            <person name="Poulsen M."/>
            <person name="Beemelmanns C."/>
        </authorList>
    </citation>
    <scope>NUCLEOTIDE SEQUENCE [LARGE SCALE GENOMIC DNA]</scope>
    <source>
        <strain evidence="3 4">RB56</strain>
    </source>
</reference>
<keyword evidence="1" id="KW-0540">Nuclease</keyword>
<dbReference type="Gene3D" id="3.10.450.30">
    <property type="entry name" value="Microbial ribonucleases"/>
    <property type="match status" value="1"/>
</dbReference>
<evidence type="ECO:0000313" key="4">
    <source>
        <dbReference type="Proteomes" id="UP000431401"/>
    </source>
</evidence>
<proteinExistence type="predicted"/>
<sequence>MKFSGKGFRSAAALLGLLVVVVAGLLVARGEHHSANPSAGPAPAITAGTMSAAPITAHLAGVPDRVYRTLDEIDAGRWPGSANAPGTKGGDHWMNRGNQLAQQDSAGHAITYQEWDVNPKKPGQSRDAERIITGSDGSAYYTGDHYKTFTWLR</sequence>
<organism evidence="3 4">
    <name type="scientific">Nocardia aurantia</name>
    <dbReference type="NCBI Taxonomy" id="2585199"/>
    <lineage>
        <taxon>Bacteria</taxon>
        <taxon>Bacillati</taxon>
        <taxon>Actinomycetota</taxon>
        <taxon>Actinomycetes</taxon>
        <taxon>Mycobacteriales</taxon>
        <taxon>Nocardiaceae</taxon>
        <taxon>Nocardia</taxon>
    </lineage>
</organism>
<keyword evidence="2" id="KW-0378">Hydrolase</keyword>
<dbReference type="OrthoDB" id="5326845at2"/>
<evidence type="ECO:0000256" key="2">
    <source>
        <dbReference type="ARBA" id="ARBA00022801"/>
    </source>
</evidence>
<dbReference type="GO" id="GO:0003723">
    <property type="term" value="F:RNA binding"/>
    <property type="evidence" value="ECO:0007669"/>
    <property type="project" value="InterPro"/>
</dbReference>
<dbReference type="AlphaFoldDB" id="A0A7K0DVW5"/>
<comment type="caution">
    <text evidence="3">The sequence shown here is derived from an EMBL/GenBank/DDBJ whole genome shotgun (WGS) entry which is preliminary data.</text>
</comment>
<keyword evidence="4" id="KW-1185">Reference proteome</keyword>
<dbReference type="SUPFAM" id="SSF53933">
    <property type="entry name" value="Microbial ribonucleases"/>
    <property type="match status" value="1"/>
</dbReference>
<dbReference type="GO" id="GO:0016787">
    <property type="term" value="F:hydrolase activity"/>
    <property type="evidence" value="ECO:0007669"/>
    <property type="project" value="UniProtKB-KW"/>
</dbReference>
<dbReference type="EMBL" id="WEGI01000012">
    <property type="protein sequence ID" value="MQY29923.1"/>
    <property type="molecule type" value="Genomic_DNA"/>
</dbReference>
<dbReference type="InterPro" id="IPR016191">
    <property type="entry name" value="Ribonuclease/ribotoxin"/>
</dbReference>